<gene>
    <name evidence="2" type="ORF">GTP23_13720</name>
</gene>
<evidence type="ECO:0000313" key="3">
    <source>
        <dbReference type="Proteomes" id="UP000444316"/>
    </source>
</evidence>
<feature type="transmembrane region" description="Helical" evidence="1">
    <location>
        <begin position="89"/>
        <end position="112"/>
    </location>
</feature>
<dbReference type="EMBL" id="WWCL01000003">
    <property type="protein sequence ID" value="MYN46106.1"/>
    <property type="molecule type" value="Genomic_DNA"/>
</dbReference>
<comment type="caution">
    <text evidence="2">The sequence shown here is derived from an EMBL/GenBank/DDBJ whole genome shotgun (WGS) entry which is preliminary data.</text>
</comment>
<evidence type="ECO:0000256" key="1">
    <source>
        <dbReference type="SAM" id="Phobius"/>
    </source>
</evidence>
<sequence>MQRRLYFTLPDAGSARAVLDELLLARISIRHIHFLARQAMAAELPTLGLLARTDIVHGAQLGAAIGAVIGLACAIGLAFYPIAGWTAGTFTILLLMLGGALLGSWASAMNAAAVPNTRLRRFAAALAQGRVLLILDLPAARVDDIEAMLAQRHPAASFGGMEPPALAFP</sequence>
<organism evidence="2 3">
    <name type="scientific">Duganella fentianensis</name>
    <dbReference type="NCBI Taxonomy" id="2692177"/>
    <lineage>
        <taxon>Bacteria</taxon>
        <taxon>Pseudomonadati</taxon>
        <taxon>Pseudomonadota</taxon>
        <taxon>Betaproteobacteria</taxon>
        <taxon>Burkholderiales</taxon>
        <taxon>Oxalobacteraceae</taxon>
        <taxon>Telluria group</taxon>
        <taxon>Duganella</taxon>
    </lineage>
</organism>
<keyword evidence="1" id="KW-0472">Membrane</keyword>
<reference evidence="2" key="1">
    <citation type="submission" date="2019-12" db="EMBL/GenBank/DDBJ databases">
        <title>Novel species isolated from a subtropical stream in China.</title>
        <authorList>
            <person name="Lu H."/>
        </authorList>
    </citation>
    <scope>NUCLEOTIDE SEQUENCE [LARGE SCALE GENOMIC DNA]</scope>
    <source>
        <strain evidence="2">FT93W</strain>
    </source>
</reference>
<protein>
    <submittedName>
        <fullName evidence="2">DUF1269 domain-containing protein</fullName>
    </submittedName>
</protein>
<keyword evidence="1" id="KW-0812">Transmembrane</keyword>
<feature type="transmembrane region" description="Helical" evidence="1">
    <location>
        <begin position="61"/>
        <end position="83"/>
    </location>
</feature>
<accession>A0A845I433</accession>
<dbReference type="RefSeq" id="WP_161035702.1">
    <property type="nucleotide sequence ID" value="NZ_WWCL01000003.1"/>
</dbReference>
<keyword evidence="3" id="KW-1185">Reference proteome</keyword>
<keyword evidence="1" id="KW-1133">Transmembrane helix</keyword>
<proteinExistence type="predicted"/>
<dbReference type="AlphaFoldDB" id="A0A845I433"/>
<evidence type="ECO:0000313" key="2">
    <source>
        <dbReference type="EMBL" id="MYN46106.1"/>
    </source>
</evidence>
<dbReference type="Proteomes" id="UP000444316">
    <property type="component" value="Unassembled WGS sequence"/>
</dbReference>
<name>A0A845I433_9BURK</name>